<dbReference type="InterPro" id="IPR011598">
    <property type="entry name" value="bHLH_dom"/>
</dbReference>
<proteinExistence type="predicted"/>
<dbReference type="PROSITE" id="PS50888">
    <property type="entry name" value="BHLH"/>
    <property type="match status" value="1"/>
</dbReference>
<feature type="compositionally biased region" description="Acidic residues" evidence="2">
    <location>
        <begin position="313"/>
        <end position="324"/>
    </location>
</feature>
<dbReference type="InterPro" id="IPR036638">
    <property type="entry name" value="HLH_DNA-bd_sf"/>
</dbReference>
<feature type="region of interest" description="Disordered" evidence="2">
    <location>
        <begin position="145"/>
        <end position="167"/>
    </location>
</feature>
<feature type="coiled-coil region" evidence="1">
    <location>
        <begin position="432"/>
        <end position="459"/>
    </location>
</feature>
<evidence type="ECO:0000313" key="5">
    <source>
        <dbReference type="Proteomes" id="UP000266673"/>
    </source>
</evidence>
<dbReference type="Proteomes" id="UP000266673">
    <property type="component" value="Unassembled WGS sequence"/>
</dbReference>
<feature type="region of interest" description="Disordered" evidence="2">
    <location>
        <begin position="307"/>
        <end position="376"/>
    </location>
</feature>
<name>A0A397VN02_9GLOM</name>
<dbReference type="PANTHER" id="PTHR47336">
    <property type="entry name" value="TRANSCRIPTION FACTOR HMS1-RELATED"/>
    <property type="match status" value="1"/>
</dbReference>
<dbReference type="EMBL" id="QKWP01000240">
    <property type="protein sequence ID" value="RIB23870.1"/>
    <property type="molecule type" value="Genomic_DNA"/>
</dbReference>
<evidence type="ECO:0000256" key="1">
    <source>
        <dbReference type="SAM" id="Coils"/>
    </source>
</evidence>
<dbReference type="GO" id="GO:0046983">
    <property type="term" value="F:protein dimerization activity"/>
    <property type="evidence" value="ECO:0007669"/>
    <property type="project" value="InterPro"/>
</dbReference>
<feature type="compositionally biased region" description="Low complexity" evidence="2">
    <location>
        <begin position="343"/>
        <end position="366"/>
    </location>
</feature>
<evidence type="ECO:0000259" key="3">
    <source>
        <dbReference type="PROSITE" id="PS50888"/>
    </source>
</evidence>
<protein>
    <recommendedName>
        <fullName evidence="3">BHLH domain-containing protein</fullName>
    </recommendedName>
</protein>
<organism evidence="4 5">
    <name type="scientific">Gigaspora rosea</name>
    <dbReference type="NCBI Taxonomy" id="44941"/>
    <lineage>
        <taxon>Eukaryota</taxon>
        <taxon>Fungi</taxon>
        <taxon>Fungi incertae sedis</taxon>
        <taxon>Mucoromycota</taxon>
        <taxon>Glomeromycotina</taxon>
        <taxon>Glomeromycetes</taxon>
        <taxon>Diversisporales</taxon>
        <taxon>Gigasporaceae</taxon>
        <taxon>Gigaspora</taxon>
    </lineage>
</organism>
<feature type="compositionally biased region" description="Polar residues" evidence="2">
    <location>
        <begin position="325"/>
        <end position="341"/>
    </location>
</feature>
<feature type="domain" description="BHLH" evidence="3">
    <location>
        <begin position="373"/>
        <end position="442"/>
    </location>
</feature>
<dbReference type="Pfam" id="PF00010">
    <property type="entry name" value="HLH"/>
    <property type="match status" value="1"/>
</dbReference>
<dbReference type="AlphaFoldDB" id="A0A397VN02"/>
<dbReference type="SUPFAM" id="SSF47459">
    <property type="entry name" value="HLH, helix-loop-helix DNA-binding domain"/>
    <property type="match status" value="1"/>
</dbReference>
<dbReference type="SMART" id="SM00353">
    <property type="entry name" value="HLH"/>
    <property type="match status" value="1"/>
</dbReference>
<evidence type="ECO:0000313" key="4">
    <source>
        <dbReference type="EMBL" id="RIB23870.1"/>
    </source>
</evidence>
<dbReference type="Gene3D" id="4.10.280.10">
    <property type="entry name" value="Helix-loop-helix DNA-binding domain"/>
    <property type="match status" value="1"/>
</dbReference>
<keyword evidence="5" id="KW-1185">Reference proteome</keyword>
<feature type="region of interest" description="Disordered" evidence="2">
    <location>
        <begin position="210"/>
        <end position="277"/>
    </location>
</feature>
<dbReference type="InterPro" id="IPR052099">
    <property type="entry name" value="Regulatory_TF_Diverse"/>
</dbReference>
<accession>A0A397VN02</accession>
<reference evidence="4 5" key="1">
    <citation type="submission" date="2018-06" db="EMBL/GenBank/DDBJ databases">
        <title>Comparative genomics reveals the genomic features of Rhizophagus irregularis, R. cerebriforme, R. diaphanum and Gigaspora rosea, and their symbiotic lifestyle signature.</title>
        <authorList>
            <person name="Morin E."/>
            <person name="San Clemente H."/>
            <person name="Chen E.C.H."/>
            <person name="De La Providencia I."/>
            <person name="Hainaut M."/>
            <person name="Kuo A."/>
            <person name="Kohler A."/>
            <person name="Murat C."/>
            <person name="Tang N."/>
            <person name="Roy S."/>
            <person name="Loubradou J."/>
            <person name="Henrissat B."/>
            <person name="Grigoriev I.V."/>
            <person name="Corradi N."/>
            <person name="Roux C."/>
            <person name="Martin F.M."/>
        </authorList>
    </citation>
    <scope>NUCLEOTIDE SEQUENCE [LARGE SCALE GENOMIC DNA]</scope>
    <source>
        <strain evidence="4 5">DAOM 194757</strain>
    </source>
</reference>
<evidence type="ECO:0000256" key="2">
    <source>
        <dbReference type="SAM" id="MobiDB-lite"/>
    </source>
</evidence>
<dbReference type="OrthoDB" id="2133190at2759"/>
<dbReference type="PANTHER" id="PTHR47336:SF3">
    <property type="entry name" value="SERINE-RICH PROTEIN TYE7"/>
    <property type="match status" value="1"/>
</dbReference>
<sequence>MCESNSLNNGSTDFQDLLICESSIDDILASINNKISTSQSSSENLSKFKTQFEEMLFNNNTLNSSPHQSGDLSLNEFQYPVPSSDMLSLGSPESFLNLSNSTSLDNICPESLQYSLTSNQNSTKDIFSQKPFLYTQNSTIIDDFNPSEPLYYSPNPSESSNDEIHSPDNLSPLTYNIFKDLNVSPINFALADIGSNSSMKDIFDTSDNLLSSESNLEPPPSIIPSETSENDKKWTSIRNESSSDESLKKKRKATNGTVKNYKSTKKVKSQTSNEGSNKRLNVSEIDVDTIKTILASLFDIRNRNVDVQSNHSDDDENMACDENENGNMSCDETTSSDTKLQTPPHSKSSPSPSQPSKPSQQQPNSKTLTNKQKKKVAHNVIERRYRNNINDRINDLKNVVPALCHLKSKDDDVIEEIDGIPAATKTNKATILKKATEYIVHLKKDNQKVKNENDILKKIIETIPGGAELYDSYLTIENELTPPRTPPSEIDHSSYRNEFPPSRNGGSRILMTLFMCMTFLTDPSKYVQSVSHHHHHDNGRVIVGNDSIESTVQNKIYNSQNNMTIDIWYFARVFTFLICFTYVIWPSLLSIKSQRKSTIISCLNSKTKDSTELYSSLSSLSNTSSMNTLGYVVGLFLESLKLFIRRVLGCEIYCGSVDVDMDERLLEVELWNRLGEAELCGGNKRATRLSVLYTCFKTINLLENPYIYHRSMRISPSRIYANAALQCHVGLRSIPILSHKAVYYFWNLAIREKNCSNLEEKWLEIAFINDKDNKILESVANKINYHVFHLSKNEETSKPIISTTVPLIYVSEVQALFHIKEAFSNLISVRHNVNKVQKKSQFTFSELLSITTPTSLMHWYALVGCIVQTFYEGDNDRSVKLMNQLKEESKTNDDLSKQIIILSLLSRSLLICGKVEASIHYADKVANYVPLRKNQETGNTEIDKDLVIREIVNDIEKLAEFCVGWIVLETRIVVLGIVGNLLTKNTDKVLPNVLDDKYIKTTIDTWARYLRRSSKFDVFDRIPKLREKLIRKLDTVGRIVSDLDEEIGSRCDRNDYDKQNNSEYKATRALRVLKGM</sequence>
<comment type="caution">
    <text evidence="4">The sequence shown here is derived from an EMBL/GenBank/DDBJ whole genome shotgun (WGS) entry which is preliminary data.</text>
</comment>
<dbReference type="STRING" id="44941.A0A397VN02"/>
<keyword evidence="1" id="KW-0175">Coiled coil</keyword>
<gene>
    <name evidence="4" type="ORF">C2G38_2032348</name>
</gene>